<sequence length="164" mass="18134">MKQADIERLNARAKLVNITHGKNSVFGIVHLLRPVNNMSKAPFQAELTPQKRGLEIARTPQAIKNHPNQMSSPGHNPGATTAMKYQQHKTARPKAINREDIMLVAGSMTVAVVQLRSNQNKRLQSDNGQDNRVRRNSSSLQTRMIEHSGPSVCYTAFAPVCSPS</sequence>
<proteinExistence type="predicted"/>
<feature type="region of interest" description="Disordered" evidence="1">
    <location>
        <begin position="119"/>
        <end position="141"/>
    </location>
</feature>
<name>A0ABY1QRB6_9BACT</name>
<keyword evidence="3" id="KW-1185">Reference proteome</keyword>
<comment type="caution">
    <text evidence="2">The sequence shown here is derived from an EMBL/GenBank/DDBJ whole genome shotgun (WGS) entry which is preliminary data.</text>
</comment>
<protein>
    <submittedName>
        <fullName evidence="2">Uncharacterized protein</fullName>
    </submittedName>
</protein>
<gene>
    <name evidence="2" type="ORF">SAMN06265222_12510</name>
</gene>
<evidence type="ECO:0000256" key="1">
    <source>
        <dbReference type="SAM" id="MobiDB-lite"/>
    </source>
</evidence>
<dbReference type="EMBL" id="FXUG01000025">
    <property type="protein sequence ID" value="SMP78247.1"/>
    <property type="molecule type" value="Genomic_DNA"/>
</dbReference>
<reference evidence="2 3" key="1">
    <citation type="submission" date="2017-05" db="EMBL/GenBank/DDBJ databases">
        <authorList>
            <person name="Varghese N."/>
            <person name="Submissions S."/>
        </authorList>
    </citation>
    <scope>NUCLEOTIDE SEQUENCE [LARGE SCALE GENOMIC DNA]</scope>
    <source>
        <strain evidence="2 3">DSM 25457</strain>
    </source>
</reference>
<organism evidence="2 3">
    <name type="scientific">Neorhodopirellula lusitana</name>
    <dbReference type="NCBI Taxonomy" id="445327"/>
    <lineage>
        <taxon>Bacteria</taxon>
        <taxon>Pseudomonadati</taxon>
        <taxon>Planctomycetota</taxon>
        <taxon>Planctomycetia</taxon>
        <taxon>Pirellulales</taxon>
        <taxon>Pirellulaceae</taxon>
        <taxon>Neorhodopirellula</taxon>
    </lineage>
</organism>
<dbReference type="Proteomes" id="UP001158067">
    <property type="component" value="Unassembled WGS sequence"/>
</dbReference>
<accession>A0ABY1QRB6</accession>
<evidence type="ECO:0000313" key="2">
    <source>
        <dbReference type="EMBL" id="SMP78247.1"/>
    </source>
</evidence>
<evidence type="ECO:0000313" key="3">
    <source>
        <dbReference type="Proteomes" id="UP001158067"/>
    </source>
</evidence>